<dbReference type="InterPro" id="IPR032675">
    <property type="entry name" value="LRR_dom_sf"/>
</dbReference>
<dbReference type="eggNOG" id="ENOG502RY54">
    <property type="taxonomic scope" value="Eukaryota"/>
</dbReference>
<dbReference type="RefSeq" id="XP_001482682.2">
    <property type="nucleotide sequence ID" value="XM_001482632.1"/>
</dbReference>
<accession>A5DMY6</accession>
<dbReference type="OrthoDB" id="4073795at2759"/>
<dbReference type="Proteomes" id="UP000001997">
    <property type="component" value="Unassembled WGS sequence"/>
</dbReference>
<evidence type="ECO:0000313" key="2">
    <source>
        <dbReference type="EMBL" id="EDK40539.2"/>
    </source>
</evidence>
<dbReference type="OMA" id="CSKNEWT"/>
<proteinExistence type="predicted"/>
<feature type="domain" description="F-box" evidence="1">
    <location>
        <begin position="1"/>
        <end position="51"/>
    </location>
</feature>
<name>A5DMY6_PICGU</name>
<dbReference type="Gene3D" id="3.80.10.10">
    <property type="entry name" value="Ribonuclease Inhibitor"/>
    <property type="match status" value="1"/>
</dbReference>
<evidence type="ECO:0000313" key="3">
    <source>
        <dbReference type="Proteomes" id="UP000001997"/>
    </source>
</evidence>
<gene>
    <name evidence="2" type="ORF">PGUG_04637</name>
</gene>
<dbReference type="VEuPathDB" id="FungiDB:PGUG_04637"/>
<reference evidence="2 3" key="1">
    <citation type="journal article" date="2009" name="Nature">
        <title>Evolution of pathogenicity and sexual reproduction in eight Candida genomes.</title>
        <authorList>
            <person name="Butler G."/>
            <person name="Rasmussen M.D."/>
            <person name="Lin M.F."/>
            <person name="Santos M.A."/>
            <person name="Sakthikumar S."/>
            <person name="Munro C.A."/>
            <person name="Rheinbay E."/>
            <person name="Grabherr M."/>
            <person name="Forche A."/>
            <person name="Reedy J.L."/>
            <person name="Agrafioti I."/>
            <person name="Arnaud M.B."/>
            <person name="Bates S."/>
            <person name="Brown A.J."/>
            <person name="Brunke S."/>
            <person name="Costanzo M.C."/>
            <person name="Fitzpatrick D.A."/>
            <person name="de Groot P.W."/>
            <person name="Harris D."/>
            <person name="Hoyer L.L."/>
            <person name="Hube B."/>
            <person name="Klis F.M."/>
            <person name="Kodira C."/>
            <person name="Lennard N."/>
            <person name="Logue M.E."/>
            <person name="Martin R."/>
            <person name="Neiman A.M."/>
            <person name="Nikolaou E."/>
            <person name="Quail M.A."/>
            <person name="Quinn J."/>
            <person name="Santos M.C."/>
            <person name="Schmitzberger F.F."/>
            <person name="Sherlock G."/>
            <person name="Shah P."/>
            <person name="Silverstein K.A."/>
            <person name="Skrzypek M.S."/>
            <person name="Soll D."/>
            <person name="Staggs R."/>
            <person name="Stansfield I."/>
            <person name="Stumpf M.P."/>
            <person name="Sudbery P.E."/>
            <person name="Srikantha T."/>
            <person name="Zeng Q."/>
            <person name="Berman J."/>
            <person name="Berriman M."/>
            <person name="Heitman J."/>
            <person name="Gow N.A."/>
            <person name="Lorenz M.C."/>
            <person name="Birren B.W."/>
            <person name="Kellis M."/>
            <person name="Cuomo C.A."/>
        </authorList>
    </citation>
    <scope>NUCLEOTIDE SEQUENCE [LARGE SCALE GENOMIC DNA]</scope>
    <source>
        <strain evidence="3">ATCC 6260 / CBS 566 / DSM 6381 / JCM 1539 / NBRC 10279 / NRRL Y-324</strain>
    </source>
</reference>
<dbReference type="PROSITE" id="PS50181">
    <property type="entry name" value="FBOX"/>
    <property type="match status" value="1"/>
</dbReference>
<dbReference type="GeneID" id="5124697"/>
<evidence type="ECO:0000259" key="1">
    <source>
        <dbReference type="PROSITE" id="PS50181"/>
    </source>
</evidence>
<dbReference type="HOGENOM" id="CLU_053891_0_0_1"/>
<dbReference type="KEGG" id="pgu:PGUG_04637"/>
<dbReference type="InParanoid" id="A5DMY6"/>
<dbReference type="InterPro" id="IPR001810">
    <property type="entry name" value="F-box_dom"/>
</dbReference>
<protein>
    <recommendedName>
        <fullName evidence="1">F-box domain-containing protein</fullName>
    </recommendedName>
</protein>
<dbReference type="SUPFAM" id="SSF52047">
    <property type="entry name" value="RNI-like"/>
    <property type="match status" value="1"/>
</dbReference>
<dbReference type="STRING" id="294746.A5DMY6"/>
<organism evidence="2 3">
    <name type="scientific">Meyerozyma guilliermondii (strain ATCC 6260 / CBS 566 / DSM 6381 / JCM 1539 / NBRC 10279 / NRRL Y-324)</name>
    <name type="common">Yeast</name>
    <name type="synonym">Candida guilliermondii</name>
    <dbReference type="NCBI Taxonomy" id="294746"/>
    <lineage>
        <taxon>Eukaryota</taxon>
        <taxon>Fungi</taxon>
        <taxon>Dikarya</taxon>
        <taxon>Ascomycota</taxon>
        <taxon>Saccharomycotina</taxon>
        <taxon>Pichiomycetes</taxon>
        <taxon>Debaryomycetaceae</taxon>
        <taxon>Meyerozyma</taxon>
    </lineage>
</organism>
<dbReference type="EMBL" id="CH408160">
    <property type="protein sequence ID" value="EDK40539.2"/>
    <property type="molecule type" value="Genomic_DNA"/>
</dbReference>
<sequence length="321" mass="37096">MLIDLPDDILAAILHISAPQSVTLLSSTSKQFRSRLSSFVFRNAKCTWSQLLHHTDQISQISPYVQQIRLTDSYPYGEWHIDVITHLDQFPNLKALQINSASSANWLRYRADSRLRRLTLYSDTTISFARVFDIGHIRHFSQLTWLSLDEYHFLWAPSDVDWSVGLAHLVLINCTWEFPFSISQFNPNGNLKSLSLTYRQHHPFVLSERFARFLDFSAESSMTNLSSLSITLENNHLSWKRVLSPKQLSILVSAANYPNLRSLCLDGWIISHSESCQFEQILAETSLRELQLNLYTFDSSIHVISCKKYPWLNISCNIFHV</sequence>
<keyword evidence="3" id="KW-1185">Reference proteome</keyword>
<dbReference type="AlphaFoldDB" id="A5DMY6"/>